<evidence type="ECO:0000313" key="12">
    <source>
        <dbReference type="EMBL" id="BCS84574.1"/>
    </source>
</evidence>
<keyword evidence="2 8" id="KW-0813">Transport</keyword>
<dbReference type="InterPro" id="IPR037066">
    <property type="entry name" value="Plug_dom_sf"/>
</dbReference>
<keyword evidence="6 8" id="KW-0472">Membrane</keyword>
<evidence type="ECO:0000256" key="9">
    <source>
        <dbReference type="RuleBase" id="RU003357"/>
    </source>
</evidence>
<dbReference type="InterPro" id="IPR023996">
    <property type="entry name" value="TonB-dep_OMP_SusC/RagA"/>
</dbReference>
<protein>
    <submittedName>
        <fullName evidence="12">SusC/RagA family TonB-linked outer membrane protein</fullName>
    </submittedName>
</protein>
<dbReference type="SUPFAM" id="SSF56935">
    <property type="entry name" value="Porins"/>
    <property type="match status" value="1"/>
</dbReference>
<feature type="domain" description="TonB-dependent receptor plug" evidence="11">
    <location>
        <begin position="115"/>
        <end position="220"/>
    </location>
</feature>
<organism evidence="12 13">
    <name type="scientific">Prevotella herbatica</name>
    <dbReference type="NCBI Taxonomy" id="2801997"/>
    <lineage>
        <taxon>Bacteria</taxon>
        <taxon>Pseudomonadati</taxon>
        <taxon>Bacteroidota</taxon>
        <taxon>Bacteroidia</taxon>
        <taxon>Bacteroidales</taxon>
        <taxon>Prevotellaceae</taxon>
        <taxon>Prevotella</taxon>
    </lineage>
</organism>
<evidence type="ECO:0000256" key="8">
    <source>
        <dbReference type="PROSITE-ProRule" id="PRU01360"/>
    </source>
</evidence>
<evidence type="ECO:0000256" key="6">
    <source>
        <dbReference type="ARBA" id="ARBA00023136"/>
    </source>
</evidence>
<evidence type="ECO:0000256" key="4">
    <source>
        <dbReference type="ARBA" id="ARBA00022692"/>
    </source>
</evidence>
<dbReference type="Gene3D" id="2.170.130.10">
    <property type="entry name" value="TonB-dependent receptor, plug domain"/>
    <property type="match status" value="1"/>
</dbReference>
<proteinExistence type="inferred from homology"/>
<evidence type="ECO:0000259" key="11">
    <source>
        <dbReference type="Pfam" id="PF07715"/>
    </source>
</evidence>
<dbReference type="Pfam" id="PF07715">
    <property type="entry name" value="Plug"/>
    <property type="match status" value="1"/>
</dbReference>
<evidence type="ECO:0000313" key="13">
    <source>
        <dbReference type="Proteomes" id="UP001319045"/>
    </source>
</evidence>
<comment type="similarity">
    <text evidence="8 9">Belongs to the TonB-dependent receptor family.</text>
</comment>
<dbReference type="Pfam" id="PF13715">
    <property type="entry name" value="CarbopepD_reg_2"/>
    <property type="match status" value="1"/>
</dbReference>
<keyword evidence="7 8" id="KW-0998">Cell outer membrane</keyword>
<dbReference type="Proteomes" id="UP001319045">
    <property type="component" value="Chromosome"/>
</dbReference>
<name>A0ABN6EHI5_9BACT</name>
<reference evidence="12 13" key="1">
    <citation type="journal article" date="2022" name="Int. J. Syst. Evol. Microbiol.">
        <title>Prevotella herbatica sp. nov., a plant polysaccharide-decomposing anaerobic bacterium isolated from a methanogenic reactor.</title>
        <authorList>
            <person name="Uek A."/>
            <person name="Tonouchi A."/>
            <person name="Kaku N."/>
            <person name="Ueki K."/>
        </authorList>
    </citation>
    <scope>NUCLEOTIDE SEQUENCE [LARGE SCALE GENOMIC DNA]</scope>
    <source>
        <strain evidence="12 13">WR041</strain>
    </source>
</reference>
<gene>
    <name evidence="12" type="ORF">prwr041_04670</name>
</gene>
<dbReference type="SUPFAM" id="SSF49464">
    <property type="entry name" value="Carboxypeptidase regulatory domain-like"/>
    <property type="match status" value="1"/>
</dbReference>
<keyword evidence="3 8" id="KW-1134">Transmembrane beta strand</keyword>
<keyword evidence="5 9" id="KW-0798">TonB box</keyword>
<dbReference type="Pfam" id="PF00593">
    <property type="entry name" value="TonB_dep_Rec_b-barrel"/>
    <property type="match status" value="1"/>
</dbReference>
<evidence type="ECO:0000256" key="3">
    <source>
        <dbReference type="ARBA" id="ARBA00022452"/>
    </source>
</evidence>
<dbReference type="Gene3D" id="2.40.170.20">
    <property type="entry name" value="TonB-dependent receptor, beta-barrel domain"/>
    <property type="match status" value="1"/>
</dbReference>
<evidence type="ECO:0000256" key="1">
    <source>
        <dbReference type="ARBA" id="ARBA00004571"/>
    </source>
</evidence>
<dbReference type="Gene3D" id="2.60.40.1120">
    <property type="entry name" value="Carboxypeptidase-like, regulatory domain"/>
    <property type="match status" value="1"/>
</dbReference>
<feature type="domain" description="TonB-dependent receptor-like beta-barrel" evidence="10">
    <location>
        <begin position="402"/>
        <end position="951"/>
    </location>
</feature>
<evidence type="ECO:0000256" key="5">
    <source>
        <dbReference type="ARBA" id="ARBA00023077"/>
    </source>
</evidence>
<keyword evidence="13" id="KW-1185">Reference proteome</keyword>
<accession>A0ABN6EHI5</accession>
<dbReference type="InterPro" id="IPR036942">
    <property type="entry name" value="Beta-barrel_TonB_sf"/>
</dbReference>
<evidence type="ECO:0000259" key="10">
    <source>
        <dbReference type="Pfam" id="PF00593"/>
    </source>
</evidence>
<evidence type="ECO:0000256" key="7">
    <source>
        <dbReference type="ARBA" id="ARBA00023237"/>
    </source>
</evidence>
<dbReference type="InterPro" id="IPR000531">
    <property type="entry name" value="Beta-barrel_TonB"/>
</dbReference>
<dbReference type="PROSITE" id="PS52016">
    <property type="entry name" value="TONB_DEPENDENT_REC_3"/>
    <property type="match status" value="1"/>
</dbReference>
<keyword evidence="4 8" id="KW-0812">Transmembrane</keyword>
<dbReference type="NCBIfam" id="TIGR04057">
    <property type="entry name" value="SusC_RagA_signa"/>
    <property type="match status" value="1"/>
</dbReference>
<dbReference type="InterPro" id="IPR012910">
    <property type="entry name" value="Plug_dom"/>
</dbReference>
<comment type="subcellular location">
    <subcellularLocation>
        <location evidence="1 8">Cell outer membrane</location>
        <topology evidence="1 8">Multi-pass membrane protein</topology>
    </subcellularLocation>
</comment>
<dbReference type="NCBIfam" id="TIGR04056">
    <property type="entry name" value="OMP_RagA_SusC"/>
    <property type="match status" value="1"/>
</dbReference>
<dbReference type="EMBL" id="AP024484">
    <property type="protein sequence ID" value="BCS84574.1"/>
    <property type="molecule type" value="Genomic_DNA"/>
</dbReference>
<dbReference type="InterPro" id="IPR023997">
    <property type="entry name" value="TonB-dep_OMP_SusC/RagA_CS"/>
</dbReference>
<sequence length="1020" mass="113357">MPLMFISFLSIYGQQERPNRNLVVGQVVEEENEDPIPYATIFIKGANKQVLTDDKGQFAIQANKNNILIVSYIGFESKEVQVTSHNIKIYLKKAAYDLDEVQVVGTALGLKRPAKELGYSATIINNAKLTEGAPTNTLTGLSSKVAGLRINMYDSKVDPDFKVVLRGYRSLTGNNEPIYVVDGMPIPDINRLNPNDIESITVLKGANAAALYGSEGVNGALIITTKSGEKGKGKVEYRNSTMFSSVFLLPKAQTSFGQGIDGVYSPTTSQSWGPAFDGTMKDFGTTLPNGEQPQVLYAAPSHDVRKDLFQTGVNVQHDISFSKATNRASYFTSLQAMQIDGIIPQDKSTRYSGRFNTTQNFENLTLSTSINCSTTNSNTAPDGPWPSLYVLPANYPLAEMKNWKDENSLGNPNNYFVSGVSGLQLNSPYYYIDTHRDKSRQQILNGKIEAEYTFFPWLKAMARIGLYNSDTQTHSSITKYDTYVSGRNQSGSVSDGSAFIRRVNGDFIIKANQKWGRFAVNGIVGENIRDDYAKSVNISASNLLFSNIENPDSRSGDLTGSTNISRQRQVALYGEVTGGYNDYLFLTVTGRNDWVSVLSKENRSFFYPGISSSFVFSNAFDFLKESKVFSFGKIYAAYNKTGNVSGISPYALNLSYSQATNFPYNNLVGYVPASQKPNKNIKPEFVRSFEIGTQLSFFDRRLNAEIAYSYSNSKGQIFQASTSAATGYTSTLINMGELSNNVLEVSLSGDILRNKNWRWNLALNYSYIKNKVIDLYGTDDTEEYSIFKVLYAVKGESFPSVKVTDYNRDPQGRIIVDAKTGLPSKAVNLTTKGSSVPPHLFGLQSSISYKSFSLYFDFDCRLGGWNNSEFINSMIKAGTHPMTTQYNRKEYIIPNSVIQQTNADGTKTYVENTSVYAKGSDKASYWSSYVAGYTINYTAKSDYLKLKTLSLSYNVPHSILKRLAIISDATISVQATNLFIIRHKGYDAGDPENLYYNEGFNGWRQQPPYRTYGFTLDVTF</sequence>
<evidence type="ECO:0000256" key="2">
    <source>
        <dbReference type="ARBA" id="ARBA00022448"/>
    </source>
</evidence>
<dbReference type="InterPro" id="IPR008969">
    <property type="entry name" value="CarboxyPept-like_regulatory"/>
</dbReference>
<dbReference type="InterPro" id="IPR039426">
    <property type="entry name" value="TonB-dep_rcpt-like"/>
</dbReference>